<name>A0AAD6Y038_9AGAR</name>
<evidence type="ECO:0000313" key="3">
    <source>
        <dbReference type="Proteomes" id="UP001219525"/>
    </source>
</evidence>
<feature type="compositionally biased region" description="Low complexity" evidence="1">
    <location>
        <begin position="86"/>
        <end position="96"/>
    </location>
</feature>
<dbReference type="AlphaFoldDB" id="A0AAD6Y038"/>
<feature type="region of interest" description="Disordered" evidence="1">
    <location>
        <begin position="120"/>
        <end position="140"/>
    </location>
</feature>
<comment type="caution">
    <text evidence="2">The sequence shown here is derived from an EMBL/GenBank/DDBJ whole genome shotgun (WGS) entry which is preliminary data.</text>
</comment>
<evidence type="ECO:0000313" key="2">
    <source>
        <dbReference type="EMBL" id="KAJ7190559.1"/>
    </source>
</evidence>
<proteinExistence type="predicted"/>
<feature type="compositionally biased region" description="Basic residues" evidence="1">
    <location>
        <begin position="128"/>
        <end position="137"/>
    </location>
</feature>
<evidence type="ECO:0000256" key="1">
    <source>
        <dbReference type="SAM" id="MobiDB-lite"/>
    </source>
</evidence>
<organism evidence="2 3">
    <name type="scientific">Mycena pura</name>
    <dbReference type="NCBI Taxonomy" id="153505"/>
    <lineage>
        <taxon>Eukaryota</taxon>
        <taxon>Fungi</taxon>
        <taxon>Dikarya</taxon>
        <taxon>Basidiomycota</taxon>
        <taxon>Agaricomycotina</taxon>
        <taxon>Agaricomycetes</taxon>
        <taxon>Agaricomycetidae</taxon>
        <taxon>Agaricales</taxon>
        <taxon>Marasmiineae</taxon>
        <taxon>Mycenaceae</taxon>
        <taxon>Mycena</taxon>
    </lineage>
</organism>
<protein>
    <submittedName>
        <fullName evidence="2">Uncharacterized protein</fullName>
    </submittedName>
</protein>
<reference evidence="2" key="1">
    <citation type="submission" date="2023-03" db="EMBL/GenBank/DDBJ databases">
        <title>Massive genome expansion in bonnet fungi (Mycena s.s.) driven by repeated elements and novel gene families across ecological guilds.</title>
        <authorList>
            <consortium name="Lawrence Berkeley National Laboratory"/>
            <person name="Harder C.B."/>
            <person name="Miyauchi S."/>
            <person name="Viragh M."/>
            <person name="Kuo A."/>
            <person name="Thoen E."/>
            <person name="Andreopoulos B."/>
            <person name="Lu D."/>
            <person name="Skrede I."/>
            <person name="Drula E."/>
            <person name="Henrissat B."/>
            <person name="Morin E."/>
            <person name="Kohler A."/>
            <person name="Barry K."/>
            <person name="LaButti K."/>
            <person name="Morin E."/>
            <person name="Salamov A."/>
            <person name="Lipzen A."/>
            <person name="Mereny Z."/>
            <person name="Hegedus B."/>
            <person name="Baldrian P."/>
            <person name="Stursova M."/>
            <person name="Weitz H."/>
            <person name="Taylor A."/>
            <person name="Grigoriev I.V."/>
            <person name="Nagy L.G."/>
            <person name="Martin F."/>
            <person name="Kauserud H."/>
        </authorList>
    </citation>
    <scope>NUCLEOTIDE SEQUENCE</scope>
    <source>
        <strain evidence="2">9144</strain>
    </source>
</reference>
<feature type="region of interest" description="Disordered" evidence="1">
    <location>
        <begin position="65"/>
        <end position="103"/>
    </location>
</feature>
<keyword evidence="3" id="KW-1185">Reference proteome</keyword>
<accession>A0AAD6Y038</accession>
<dbReference type="Proteomes" id="UP001219525">
    <property type="component" value="Unassembled WGS sequence"/>
</dbReference>
<gene>
    <name evidence="2" type="ORF">GGX14DRAFT_604000</name>
</gene>
<sequence length="256" mass="27723">MSRRPTPSQLPAYQQSAVPAYQRAVPIPLIDGTHRASARSPAYTNQISAVTEPFSPAAVRASPPLLAHRQPSPHSSRPVPRDQALARHSAAAASQHPSVHVIQQSQRISVPWRSCRSTVRTAPARGKASQHTHHTHHHSELAFAPQIISSPPSPVAATPQRSFDFLAPRAFPPSKRARVPTSKAVVLQFIFFLFFSSSCRIFSVPGDGDVAIWDRGMWTTYEYIPSLFRTTTLSAGVACARTGAAATGIPGHHSNT</sequence>
<dbReference type="EMBL" id="JARJCW010000147">
    <property type="protein sequence ID" value="KAJ7190559.1"/>
    <property type="molecule type" value="Genomic_DNA"/>
</dbReference>